<dbReference type="PANTHER" id="PTHR14241:SF32">
    <property type="entry name" value="VWFA DOMAIN-CONTAINING PROTEIN-RELATED"/>
    <property type="match status" value="1"/>
</dbReference>
<dbReference type="InterPro" id="IPR027417">
    <property type="entry name" value="P-loop_NTPase"/>
</dbReference>
<name>A0A6J8E979_MYTCO</name>
<dbReference type="Proteomes" id="UP000507470">
    <property type="component" value="Unassembled WGS sequence"/>
</dbReference>
<gene>
    <name evidence="3" type="ORF">MCOR_48802</name>
</gene>
<evidence type="ECO:0000256" key="1">
    <source>
        <dbReference type="ARBA" id="ARBA00009243"/>
    </source>
</evidence>
<dbReference type="CDD" id="cd00882">
    <property type="entry name" value="Ras_like_GTPase"/>
    <property type="match status" value="1"/>
</dbReference>
<dbReference type="PANTHER" id="PTHR14241">
    <property type="entry name" value="INTERFERON-INDUCED PROTEIN 44"/>
    <property type="match status" value="1"/>
</dbReference>
<sequence>MIVEFKKEDQSQMTKWIGGMKKYTLLYKASGDGCTSTAFHNACNNKGPTVTIFYNHDNFIYGGYTSVSWRSIGNFQSDTKSFLFKLYQNGTWAPVKMPVANYRNSIYDHADYGPTFGDRDLQAFSGKVNFDGTIFNLNGKTNFGSSYTMNDENYKSIANGNLRVKDIEVYSVEDIAVIVLLEEPWRNTPEWNTKLLADLKEKIEKYRPLPGLKIPQARILLVGQVGSGKSSFFNTINSIFRGYITSQACSGNAEHSLTTVYRMYQIRKGIRGKPMNFRLHDTRGIEADQGVDANEICYLLDGNIQDGYQFNPSVPVSTDTLGFVESAHISETIHCVVLVLDGTTVDVMAEKVAERLKKLQMRMNQRGIPQVVLLTKIDKVCERTEEDLSNVFYSPLVKETVDRVSQIMGLPRSHILPVKNYESEMDLNDNTKACCYLDNYAKLVPTDGGRKVLTPYGKAQCKNKLMEYGTAIPNSSSVKECDLGDRKVLAFKRCWHVKFSSDLSMLMSKTTMKRNKDRDGSKVSMLISLSYSPK</sequence>
<dbReference type="AlphaFoldDB" id="A0A6J8E979"/>
<evidence type="ECO:0000259" key="2">
    <source>
        <dbReference type="PROSITE" id="PS51886"/>
    </source>
</evidence>
<dbReference type="EMBL" id="CACVKT020008598">
    <property type="protein sequence ID" value="CAC5416162.1"/>
    <property type="molecule type" value="Genomic_DNA"/>
</dbReference>
<dbReference type="SUPFAM" id="SSF52540">
    <property type="entry name" value="P-loop containing nucleoside triphosphate hydrolases"/>
    <property type="match status" value="1"/>
</dbReference>
<proteinExistence type="inferred from homology"/>
<dbReference type="SMART" id="SM00584">
    <property type="entry name" value="TLDc"/>
    <property type="match status" value="1"/>
</dbReference>
<dbReference type="PROSITE" id="PS51886">
    <property type="entry name" value="TLDC"/>
    <property type="match status" value="1"/>
</dbReference>
<keyword evidence="4" id="KW-1185">Reference proteome</keyword>
<comment type="similarity">
    <text evidence="1">Belongs to the IFI44 family.</text>
</comment>
<protein>
    <recommendedName>
        <fullName evidence="2">TLDc domain-containing protein</fullName>
    </recommendedName>
</protein>
<accession>A0A6J8E979</accession>
<reference evidence="3 4" key="1">
    <citation type="submission" date="2020-06" db="EMBL/GenBank/DDBJ databases">
        <authorList>
            <person name="Li R."/>
            <person name="Bekaert M."/>
        </authorList>
    </citation>
    <scope>NUCLEOTIDE SEQUENCE [LARGE SCALE GENOMIC DNA]</scope>
    <source>
        <strain evidence="4">wild</strain>
    </source>
</reference>
<evidence type="ECO:0000313" key="3">
    <source>
        <dbReference type="EMBL" id="CAC5416162.1"/>
    </source>
</evidence>
<dbReference type="OrthoDB" id="6079843at2759"/>
<dbReference type="Pfam" id="PF07534">
    <property type="entry name" value="TLD"/>
    <property type="match status" value="1"/>
</dbReference>
<dbReference type="InterPro" id="IPR006571">
    <property type="entry name" value="TLDc_dom"/>
</dbReference>
<organism evidence="3 4">
    <name type="scientific">Mytilus coruscus</name>
    <name type="common">Sea mussel</name>
    <dbReference type="NCBI Taxonomy" id="42192"/>
    <lineage>
        <taxon>Eukaryota</taxon>
        <taxon>Metazoa</taxon>
        <taxon>Spiralia</taxon>
        <taxon>Lophotrochozoa</taxon>
        <taxon>Mollusca</taxon>
        <taxon>Bivalvia</taxon>
        <taxon>Autobranchia</taxon>
        <taxon>Pteriomorphia</taxon>
        <taxon>Mytilida</taxon>
        <taxon>Mytiloidea</taxon>
        <taxon>Mytilidae</taxon>
        <taxon>Mytilinae</taxon>
        <taxon>Mytilus</taxon>
    </lineage>
</organism>
<evidence type="ECO:0000313" key="4">
    <source>
        <dbReference type="Proteomes" id="UP000507470"/>
    </source>
</evidence>
<feature type="domain" description="TLDc" evidence="2">
    <location>
        <begin position="1"/>
        <end position="173"/>
    </location>
</feature>
<dbReference type="Gene3D" id="3.40.50.300">
    <property type="entry name" value="P-loop containing nucleotide triphosphate hydrolases"/>
    <property type="match status" value="1"/>
</dbReference>